<proteinExistence type="predicted"/>
<dbReference type="EMBL" id="JAJAQI010000019">
    <property type="protein sequence ID" value="MCB4822834.1"/>
    <property type="molecule type" value="Genomic_DNA"/>
</dbReference>
<accession>A0A9X1L8T6</accession>
<evidence type="ECO:0000259" key="1">
    <source>
        <dbReference type="PROSITE" id="PS51704"/>
    </source>
</evidence>
<evidence type="ECO:0000313" key="2">
    <source>
        <dbReference type="EMBL" id="MCB4822834.1"/>
    </source>
</evidence>
<dbReference type="PANTHER" id="PTHR46211">
    <property type="entry name" value="GLYCEROPHOSPHORYL DIESTER PHOSPHODIESTERASE"/>
    <property type="match status" value="1"/>
</dbReference>
<name>A0A9X1L8T6_9PROT</name>
<protein>
    <submittedName>
        <fullName evidence="2">Glycerophosphodiester phosphodiesterase</fullName>
    </submittedName>
</protein>
<dbReference type="Proteomes" id="UP001139311">
    <property type="component" value="Unassembled WGS sequence"/>
</dbReference>
<dbReference type="GO" id="GO:0006629">
    <property type="term" value="P:lipid metabolic process"/>
    <property type="evidence" value="ECO:0007669"/>
    <property type="project" value="InterPro"/>
</dbReference>
<dbReference type="InterPro" id="IPR030395">
    <property type="entry name" value="GP_PDE_dom"/>
</dbReference>
<feature type="domain" description="GP-PDE" evidence="1">
    <location>
        <begin position="4"/>
        <end position="243"/>
    </location>
</feature>
<dbReference type="SUPFAM" id="SSF51695">
    <property type="entry name" value="PLC-like phosphodiesterases"/>
    <property type="match status" value="1"/>
</dbReference>
<dbReference type="AlphaFoldDB" id="A0A9X1L8T6"/>
<dbReference type="Gene3D" id="3.20.20.190">
    <property type="entry name" value="Phosphatidylinositol (PI) phosphodiesterase"/>
    <property type="match status" value="1"/>
</dbReference>
<keyword evidence="3" id="KW-1185">Reference proteome</keyword>
<dbReference type="GO" id="GO:0008081">
    <property type="term" value="F:phosphoric diester hydrolase activity"/>
    <property type="evidence" value="ECO:0007669"/>
    <property type="project" value="InterPro"/>
</dbReference>
<gene>
    <name evidence="2" type="ORF">LHA35_13935</name>
</gene>
<organism evidence="2 3">
    <name type="scientific">Roseicella aerolata</name>
    <dbReference type="NCBI Taxonomy" id="2883479"/>
    <lineage>
        <taxon>Bacteria</taxon>
        <taxon>Pseudomonadati</taxon>
        <taxon>Pseudomonadota</taxon>
        <taxon>Alphaproteobacteria</taxon>
        <taxon>Acetobacterales</taxon>
        <taxon>Roseomonadaceae</taxon>
        <taxon>Roseicella</taxon>
    </lineage>
</organism>
<sequence>MPRTDIASHRGGAFLWPENSMLAFRQALALPAEQLELDVHLSADGEVVVMHDPTLDRTTDARGPVRARTLAELSRVRVKGTGGEPPPSLAEAVALTRAAGRILRLEVKADAEGRPYPGIVPACLAVLDAAGMRGRTVAMSFQPLTMAEFAAAGGLRRRVLLLEAKPWRGMGLPGAVALARSCNAEEIGLPVGELEAEAVTRFRAAGLAVGAWGANDEATIRHGLALGLDAIATDDPPLALRLRG</sequence>
<dbReference type="PANTHER" id="PTHR46211:SF14">
    <property type="entry name" value="GLYCEROPHOSPHODIESTER PHOSPHODIESTERASE"/>
    <property type="match status" value="1"/>
</dbReference>
<dbReference type="Pfam" id="PF03009">
    <property type="entry name" value="GDPD"/>
    <property type="match status" value="1"/>
</dbReference>
<dbReference type="PROSITE" id="PS51704">
    <property type="entry name" value="GP_PDE"/>
    <property type="match status" value="1"/>
</dbReference>
<dbReference type="InterPro" id="IPR017946">
    <property type="entry name" value="PLC-like_Pdiesterase_TIM-brl"/>
</dbReference>
<dbReference type="RefSeq" id="WP_226608880.1">
    <property type="nucleotide sequence ID" value="NZ_JAJAQI010000019.1"/>
</dbReference>
<evidence type="ECO:0000313" key="3">
    <source>
        <dbReference type="Proteomes" id="UP001139311"/>
    </source>
</evidence>
<comment type="caution">
    <text evidence="2">The sequence shown here is derived from an EMBL/GenBank/DDBJ whole genome shotgun (WGS) entry which is preliminary data.</text>
</comment>
<reference evidence="2" key="1">
    <citation type="submission" date="2021-10" db="EMBL/GenBank/DDBJ databases">
        <title>Roseicella aerolatum sp. nov., isolated from aerosols of e-waste dismantling site.</title>
        <authorList>
            <person name="Qin T."/>
        </authorList>
    </citation>
    <scope>NUCLEOTIDE SEQUENCE</scope>
    <source>
        <strain evidence="2">GB24</strain>
    </source>
</reference>